<evidence type="ECO:0000313" key="6">
    <source>
        <dbReference type="Proteomes" id="UP000199705"/>
    </source>
</evidence>
<dbReference type="InterPro" id="IPR051532">
    <property type="entry name" value="Ester_Hydrolysis_Enzymes"/>
</dbReference>
<name>A0A1G7S751_9SPHI</name>
<dbReference type="AlphaFoldDB" id="A0A1G7S751"/>
<accession>A0A1G7S751</accession>
<dbReference type="STRING" id="551996.SAMN05192573_102472"/>
<gene>
    <name evidence="5" type="ORF">SAMN05192573_102472</name>
</gene>
<dbReference type="Pfam" id="PF13472">
    <property type="entry name" value="Lipase_GDSL_2"/>
    <property type="match status" value="1"/>
</dbReference>
<evidence type="ECO:0000313" key="5">
    <source>
        <dbReference type="EMBL" id="SDG18764.1"/>
    </source>
</evidence>
<feature type="signal peptide" evidence="1">
    <location>
        <begin position="1"/>
        <end position="21"/>
    </location>
</feature>
<dbReference type="EMBL" id="FNCG01000002">
    <property type="protein sequence ID" value="SDG18764.1"/>
    <property type="molecule type" value="Genomic_DNA"/>
</dbReference>
<evidence type="ECO:0000256" key="1">
    <source>
        <dbReference type="SAM" id="SignalP"/>
    </source>
</evidence>
<dbReference type="SUPFAM" id="SSF52266">
    <property type="entry name" value="SGNH hydrolase"/>
    <property type="match status" value="2"/>
</dbReference>
<organism evidence="5 6">
    <name type="scientific">Mucilaginibacter gossypii</name>
    <dbReference type="NCBI Taxonomy" id="551996"/>
    <lineage>
        <taxon>Bacteria</taxon>
        <taxon>Pseudomonadati</taxon>
        <taxon>Bacteroidota</taxon>
        <taxon>Sphingobacteriia</taxon>
        <taxon>Sphingobacteriales</taxon>
        <taxon>Sphingobacteriaceae</taxon>
        <taxon>Mucilaginibacter</taxon>
    </lineage>
</organism>
<dbReference type="GO" id="GO:0004622">
    <property type="term" value="F:phosphatidylcholine lysophospholipase activity"/>
    <property type="evidence" value="ECO:0007669"/>
    <property type="project" value="TreeGrafter"/>
</dbReference>
<feature type="domain" description="SGNH hydrolase-type esterase" evidence="2">
    <location>
        <begin position="413"/>
        <end position="577"/>
    </location>
</feature>
<evidence type="ECO:0000259" key="2">
    <source>
        <dbReference type="Pfam" id="PF13472"/>
    </source>
</evidence>
<dbReference type="InterPro" id="IPR032740">
    <property type="entry name" value="GxDLY"/>
</dbReference>
<dbReference type="Proteomes" id="UP000199705">
    <property type="component" value="Unassembled WGS sequence"/>
</dbReference>
<keyword evidence="1" id="KW-0732">Signal</keyword>
<dbReference type="Pfam" id="PF14606">
    <property type="entry name" value="Lipase_GDSL_3"/>
    <property type="match status" value="1"/>
</dbReference>
<reference evidence="6" key="1">
    <citation type="submission" date="2016-10" db="EMBL/GenBank/DDBJ databases">
        <authorList>
            <person name="Varghese N."/>
            <person name="Submissions S."/>
        </authorList>
    </citation>
    <scope>NUCLEOTIDE SEQUENCE [LARGE SCALE GENOMIC DNA]</scope>
    <source>
        <strain evidence="6">Gh-67</strain>
    </source>
</reference>
<evidence type="ECO:0000259" key="4">
    <source>
        <dbReference type="Pfam" id="PF14607"/>
    </source>
</evidence>
<feature type="chain" id="PRO_5011534811" evidence="1">
    <location>
        <begin position="22"/>
        <end position="589"/>
    </location>
</feature>
<dbReference type="InterPro" id="IPR036514">
    <property type="entry name" value="SGNH_hydro_sf"/>
</dbReference>
<proteinExistence type="predicted"/>
<feature type="domain" description="SGNH hydrolase-type esterase" evidence="3">
    <location>
        <begin position="187"/>
        <end position="367"/>
    </location>
</feature>
<dbReference type="RefSeq" id="WP_091163341.1">
    <property type="nucleotide sequence ID" value="NZ_FNCG01000002.1"/>
</dbReference>
<dbReference type="Gene3D" id="3.40.50.1110">
    <property type="entry name" value="SGNH hydrolase"/>
    <property type="match status" value="2"/>
</dbReference>
<evidence type="ECO:0000259" key="3">
    <source>
        <dbReference type="Pfam" id="PF14606"/>
    </source>
</evidence>
<keyword evidence="6" id="KW-1185">Reference proteome</keyword>
<dbReference type="Pfam" id="PF14607">
    <property type="entry name" value="GxDLY"/>
    <property type="match status" value="1"/>
</dbReference>
<dbReference type="InterPro" id="IPR013830">
    <property type="entry name" value="SGNH_hydro"/>
</dbReference>
<dbReference type="Gene3D" id="2.60.120.260">
    <property type="entry name" value="Galactose-binding domain-like"/>
    <property type="match status" value="1"/>
</dbReference>
<sequence>MKRVFVVVLLILCLFNKTSFSQNLAPYKWYNPVKADFPVIEGQAWSKETAGSYDRLPARAQKGLNPNVWNISHSSAGLYIKFKTDAQNLVIRYKVNGEFAMSHMPATGVSGLDLYVLDPNGQWCLAPGSFSFKDTITYRFSNIKVSADFAGRSYEYRLFLPLYNSLSWLEIGVPLGSAFNFMPLSKEKPVLVYGTSIAQGACASRPGLAWTSILQRALDRPLINLGFSGSGLLEKSVIDLMAEVDAKVYVLDCMPNMISFSDQEIEARLSAAIQTLKQKHPLVPILLVEHSGGNAGGLLDTGRNAGYGHVNKVLDLAYSKLIAAGTKGIYLLTGKEIGFGINSTVDGLHPNDIGMEQYAAAYEKAIRVIINEPIGRYSTTRPAVQSRDGYYDWRNRHNEILTLIKTSSPTIVFLGNSILNYWGGEPKAPLARGADSWDKYIEPLGVKNFGFGWDQVENVLWRVYHEEIEGFKADKVMIMIGTNNLSAYSDQEISEGLKMLVLAVKERQPTAEVLLSGLLPRRAMESRIKVLNKAIAKLAAQTQVRFIDPGKLLLNHKGKIDESLFGDGLHPNEVGYQKLAVTLVPYLKK</sequence>
<dbReference type="PANTHER" id="PTHR30383">
    <property type="entry name" value="THIOESTERASE 1/PROTEASE 1/LYSOPHOSPHOLIPASE L1"/>
    <property type="match status" value="1"/>
</dbReference>
<protein>
    <submittedName>
        <fullName evidence="5">Lysophospholipase L1</fullName>
    </submittedName>
</protein>
<dbReference type="PANTHER" id="PTHR30383:SF5">
    <property type="entry name" value="SGNH HYDROLASE-TYPE ESTERASE DOMAIN-CONTAINING PROTEIN"/>
    <property type="match status" value="1"/>
</dbReference>
<feature type="domain" description="SGNH hydrolase-type esterase N-terminal" evidence="4">
    <location>
        <begin position="27"/>
        <end position="177"/>
    </location>
</feature>